<keyword evidence="1" id="KW-1133">Transmembrane helix</keyword>
<proteinExistence type="predicted"/>
<dbReference type="EMBL" id="FQYY01000007">
    <property type="protein sequence ID" value="SHJ05136.1"/>
    <property type="molecule type" value="Genomic_DNA"/>
</dbReference>
<dbReference type="Proteomes" id="UP000184225">
    <property type="component" value="Unassembled WGS sequence"/>
</dbReference>
<feature type="transmembrane region" description="Helical" evidence="1">
    <location>
        <begin position="75"/>
        <end position="95"/>
    </location>
</feature>
<reference evidence="2 3" key="1">
    <citation type="submission" date="2016-11" db="EMBL/GenBank/DDBJ databases">
        <authorList>
            <person name="Jaros S."/>
            <person name="Januszkiewicz K."/>
            <person name="Wedrychowicz H."/>
        </authorList>
    </citation>
    <scope>NUCLEOTIDE SEQUENCE [LARGE SCALE GENOMIC DNA]</scope>
    <source>
        <strain evidence="2 3">DSM 21425</strain>
    </source>
</reference>
<gene>
    <name evidence="2" type="ORF">SAMN04488096_107144</name>
</gene>
<dbReference type="OrthoDB" id="1143019at2"/>
<evidence type="ECO:0000256" key="1">
    <source>
        <dbReference type="SAM" id="Phobius"/>
    </source>
</evidence>
<keyword evidence="3" id="KW-1185">Reference proteome</keyword>
<dbReference type="InterPro" id="IPR022134">
    <property type="entry name" value="DUF3667"/>
</dbReference>
<evidence type="ECO:0000313" key="2">
    <source>
        <dbReference type="EMBL" id="SHJ05136.1"/>
    </source>
</evidence>
<sequence length="251" mass="29105">MNCKNCQVSLKNTDNFCYDCGAKVINERLSFKHAWEEFSTIFLNYDNTFLKTFIHLFTAPHIVIGDYLNGVRKKYLNVVSYVAVAITLAGFQVFILKNFYPETLDISKIQGNEYNPIQMDWLLDYQTFLFFLNIPVSAFLAKVSFFRQKKFNYIEHLAIIAYIVAQFTITSTLLTILSSSLGFNFYIFGNILNVLLIIYTSITYKKLYGINLKETLLSVFVFLIILTVTFIITTSLYAWYLYQSGAFENLI</sequence>
<accession>A0A1M6G548</accession>
<feature type="transmembrane region" description="Helical" evidence="1">
    <location>
        <begin position="183"/>
        <end position="204"/>
    </location>
</feature>
<organism evidence="2 3">
    <name type="scientific">Mesonia phycicola</name>
    <dbReference type="NCBI Taxonomy" id="579105"/>
    <lineage>
        <taxon>Bacteria</taxon>
        <taxon>Pseudomonadati</taxon>
        <taxon>Bacteroidota</taxon>
        <taxon>Flavobacteriia</taxon>
        <taxon>Flavobacteriales</taxon>
        <taxon>Flavobacteriaceae</taxon>
        <taxon>Mesonia</taxon>
    </lineage>
</organism>
<dbReference type="RefSeq" id="WP_073152150.1">
    <property type="nucleotide sequence ID" value="NZ_FQYY01000007.1"/>
</dbReference>
<dbReference type="Pfam" id="PF12412">
    <property type="entry name" value="DUF3667"/>
    <property type="match status" value="1"/>
</dbReference>
<feature type="transmembrane region" description="Helical" evidence="1">
    <location>
        <begin position="125"/>
        <end position="145"/>
    </location>
</feature>
<keyword evidence="1" id="KW-0812">Transmembrane</keyword>
<evidence type="ECO:0000313" key="3">
    <source>
        <dbReference type="Proteomes" id="UP000184225"/>
    </source>
</evidence>
<protein>
    <recommendedName>
        <fullName evidence="4">DUF3667 domain-containing protein</fullName>
    </recommendedName>
</protein>
<evidence type="ECO:0008006" key="4">
    <source>
        <dbReference type="Google" id="ProtNLM"/>
    </source>
</evidence>
<keyword evidence="1" id="KW-0472">Membrane</keyword>
<dbReference type="AlphaFoldDB" id="A0A1M6G548"/>
<feature type="transmembrane region" description="Helical" evidence="1">
    <location>
        <begin position="157"/>
        <end position="177"/>
    </location>
</feature>
<feature type="transmembrane region" description="Helical" evidence="1">
    <location>
        <begin position="216"/>
        <end position="240"/>
    </location>
</feature>
<dbReference type="STRING" id="579105.SAMN04488096_107144"/>
<name>A0A1M6G548_9FLAO</name>